<feature type="compositionally biased region" description="Low complexity" evidence="1">
    <location>
        <begin position="1094"/>
        <end position="1107"/>
    </location>
</feature>
<gene>
    <name evidence="3" type="primary">PocGH01_14036000</name>
    <name evidence="3" type="ORF">POCGH01_14036000</name>
</gene>
<keyword evidence="2" id="KW-0732">Signal</keyword>
<feature type="signal peptide" evidence="2">
    <location>
        <begin position="1"/>
        <end position="20"/>
    </location>
</feature>
<dbReference type="OrthoDB" id="391704at2759"/>
<name>A0A1D3U9V9_PLAOA</name>
<protein>
    <submittedName>
        <fullName evidence="3">Uncharacterized protein</fullName>
    </submittedName>
</protein>
<dbReference type="EMBL" id="LT594595">
    <property type="protein sequence ID" value="SCQ16918.1"/>
    <property type="molecule type" value="Genomic_DNA"/>
</dbReference>
<accession>A0A1D3U9V9</accession>
<dbReference type="VEuPathDB" id="PlasmoDB:PocGH01_14036000"/>
<organism evidence="3 4">
    <name type="scientific">Plasmodium ovale</name>
    <name type="common">malaria parasite P. ovale</name>
    <dbReference type="NCBI Taxonomy" id="36330"/>
    <lineage>
        <taxon>Eukaryota</taxon>
        <taxon>Sar</taxon>
        <taxon>Alveolata</taxon>
        <taxon>Apicomplexa</taxon>
        <taxon>Aconoidasida</taxon>
        <taxon>Haemosporida</taxon>
        <taxon>Plasmodiidae</taxon>
        <taxon>Plasmodium</taxon>
        <taxon>Plasmodium (Plasmodium)</taxon>
    </lineage>
</organism>
<reference evidence="3 4" key="1">
    <citation type="submission" date="2016-06" db="EMBL/GenBank/DDBJ databases">
        <authorList>
            <consortium name="Pathogen Informatics"/>
        </authorList>
    </citation>
    <scope>NUCLEOTIDE SEQUENCE [LARGE SCALE GENOMIC DNA]</scope>
    <source>
        <strain evidence="3">PocGH01</strain>
    </source>
</reference>
<proteinExistence type="predicted"/>
<feature type="region of interest" description="Disordered" evidence="1">
    <location>
        <begin position="1094"/>
        <end position="1113"/>
    </location>
</feature>
<dbReference type="VEuPathDB" id="PlasmoDB:POWCR01_140030400"/>
<feature type="chain" id="PRO_5008922169" evidence="2">
    <location>
        <begin position="21"/>
        <end position="1266"/>
    </location>
</feature>
<feature type="region of interest" description="Disordered" evidence="1">
    <location>
        <begin position="334"/>
        <end position="367"/>
    </location>
</feature>
<evidence type="ECO:0000256" key="2">
    <source>
        <dbReference type="SAM" id="SignalP"/>
    </source>
</evidence>
<sequence>MNHVIIFLLLLINYGKNVIGSEVPRKDPNINNEGEDAEVEDKWMLYPLETNPFMDLQHPNFKGDFVRCIDEYYIYETKEYNAYKKERYNNMQNNKHFEKKQFQCAANLLVHGRPNSRKTQDYRIWSAQTNLMKHEAMKKKKYSKYVLYTPFVDLSNFLGTEGLYTHVNYAFLIVNRFAMTFKNMLEDDTCSSYDIFIHSHCFGANIVRLLLTLNKDIWKIFDISLINMTYERETLSIIDDNFKLTMKDINIVTDRSHIQLRKDPYFKTSKNCLYKSFKSKLTKKKLSDNFDDIFDDYHVNYDVLDDTDGSNMKSVDSSSSESVLSVNMHRPASVSDMGFNEEEEEEVDIEEIEDRQREEEERAKQPSNNSIRFVKRLHHYILNKKFNLLGITSTGPPLIGVVSNMEDIKVGHQKLVKYKFLLKTVPSYFKSKMLRTRDAQELIHLVNPELLCLLAIDEKLTYNYNMNRGSLISYFKNVNYYSDLDNDELMSLHTSLGLHSPLHMRSLSYYLLNFRNEYFHRTYSIPVHLSDINVSNNYPFFEYLKKNNVCSIIQNKNIEQFISYLNEIVNFDQKPQPYIANRYVYKNPFLEHYVIPYIQENNVYTSHSILGTGRTSLLLYSYDIYRHIALTGFSNRNVLKNDTEFLYDSDPLIFYNWLTHIGNQNYMTYDNFMQDVYVYSDNINMNIVRNLFNIFISSHYVKFFIFSKNNTADIYRSLYRTLRSFSIPTVKVVLKRQKRKPINYPLLRNTEFDYEENVLYEYIRKYTNFLQNYIYNNSYYYTTNDAYLLNHKTFKKHHKEHIDDLKKELKKINSFVKENKTFSEMRNKLAFIYNIENTTNSNDREHEVNEEMGDINTVESSYPLDYSSSSDSNSSSTIPHVGRAYVRHHGIYLHIKRSLTLKKAFKSIIEYNTAYNNIQYIEFVLKNATHENIEDHLNNMDIVNSCLFTKDEKIDLMYISKYCNYDQQSYFHLKKRYNTRKLYVVKSLADCSNPKYSHLKLCENSILLKKFFSKDLDVVLSELHEKERERMIDMRNAIEREIHKTDILGISNDSLVALFHNKNDDITSFKINACFNLSKGSVIQSLFQRGASRNSAVSSSGNSDVSDGTSAEEAEVGSPYPVYCTQVTLPVLLNGSIMKSINDIYLRAIRSIMQLNSFRKIFNIPADEDPYDSFVYFFDKFAYIYELRNKYERAKNIRTFTTPQTIKWNYFYYLLKHDIKTDYNNETFLQDFFYGEKDDLVKPVRENLLKDFLNHFTVFFYLFKVD</sequence>
<feature type="compositionally biased region" description="Basic and acidic residues" evidence="1">
    <location>
        <begin position="354"/>
        <end position="364"/>
    </location>
</feature>
<keyword evidence="4" id="KW-1185">Reference proteome</keyword>
<evidence type="ECO:0000313" key="3">
    <source>
        <dbReference type="EMBL" id="SCQ16918.1"/>
    </source>
</evidence>
<dbReference type="AlphaFoldDB" id="A0A1D3U9V9"/>
<evidence type="ECO:0000256" key="1">
    <source>
        <dbReference type="SAM" id="MobiDB-lite"/>
    </source>
</evidence>
<evidence type="ECO:0000313" key="4">
    <source>
        <dbReference type="Proteomes" id="UP000242942"/>
    </source>
</evidence>
<dbReference type="Proteomes" id="UP000242942">
    <property type="component" value="Chromosome 14"/>
</dbReference>
<feature type="compositionally biased region" description="Acidic residues" evidence="1">
    <location>
        <begin position="339"/>
        <end position="353"/>
    </location>
</feature>